<feature type="signal peptide" evidence="1">
    <location>
        <begin position="1"/>
        <end position="23"/>
    </location>
</feature>
<dbReference type="Proteomes" id="UP000033035">
    <property type="component" value="Unassembled WGS sequence"/>
</dbReference>
<feature type="chain" id="PRO_5002490017" description="SusD/RagB family nutrient-binding outer membrane lipoprotein" evidence="1">
    <location>
        <begin position="24"/>
        <end position="560"/>
    </location>
</feature>
<gene>
    <name evidence="2" type="ORF">HMPREF1536_00431</name>
</gene>
<proteinExistence type="predicted"/>
<name>A0A0F5JSG9_9BACT</name>
<evidence type="ECO:0000313" key="3">
    <source>
        <dbReference type="Proteomes" id="UP000033035"/>
    </source>
</evidence>
<dbReference type="AlphaFoldDB" id="A0A0F5JSG9"/>
<dbReference type="InterPro" id="IPR024302">
    <property type="entry name" value="SusD-like"/>
</dbReference>
<evidence type="ECO:0008006" key="4">
    <source>
        <dbReference type="Google" id="ProtNLM"/>
    </source>
</evidence>
<dbReference type="RefSeq" id="WP_028730491.1">
    <property type="nucleotide sequence ID" value="NZ_KE386766.1"/>
</dbReference>
<reference evidence="2 3" key="1">
    <citation type="submission" date="2013-04" db="EMBL/GenBank/DDBJ databases">
        <title>The Genome Sequence of Parabacteroides gordonii DSM 23371.</title>
        <authorList>
            <consortium name="The Broad Institute Genomics Platform"/>
            <person name="Earl A."/>
            <person name="Ward D."/>
            <person name="Feldgarden M."/>
            <person name="Gevers D."/>
            <person name="Martens E."/>
            <person name="Sakamoto M."/>
            <person name="Benno Y."/>
            <person name="Suzuki N."/>
            <person name="Matsunaga N."/>
            <person name="Koshihara K."/>
            <person name="Seki M."/>
            <person name="Komiya H."/>
            <person name="Walker B."/>
            <person name="Young S."/>
            <person name="Zeng Q."/>
            <person name="Gargeya S."/>
            <person name="Fitzgerald M."/>
            <person name="Haas B."/>
            <person name="Abouelleil A."/>
            <person name="Allen A.W."/>
            <person name="Alvarado L."/>
            <person name="Arachchi H.M."/>
            <person name="Berlin A.M."/>
            <person name="Chapman S.B."/>
            <person name="Gainer-Dewar J."/>
            <person name="Goldberg J."/>
            <person name="Griggs A."/>
            <person name="Gujja S."/>
            <person name="Hansen M."/>
            <person name="Howarth C."/>
            <person name="Imamovic A."/>
            <person name="Ireland A."/>
            <person name="Larimer J."/>
            <person name="McCowan C."/>
            <person name="Murphy C."/>
            <person name="Pearson M."/>
            <person name="Poon T.W."/>
            <person name="Priest M."/>
            <person name="Roberts A."/>
            <person name="Saif S."/>
            <person name="Shea T."/>
            <person name="Sisk P."/>
            <person name="Sykes S."/>
            <person name="Wortman J."/>
            <person name="Nusbaum C."/>
            <person name="Birren B."/>
        </authorList>
    </citation>
    <scope>NUCLEOTIDE SEQUENCE [LARGE SCALE GENOMIC DNA]</scope>
    <source>
        <strain evidence="2 3">MS-1</strain>
    </source>
</reference>
<dbReference type="SUPFAM" id="SSF48452">
    <property type="entry name" value="TPR-like"/>
    <property type="match status" value="1"/>
</dbReference>
<dbReference type="EMBL" id="AQHW01000002">
    <property type="protein sequence ID" value="KKB60550.1"/>
    <property type="molecule type" value="Genomic_DNA"/>
</dbReference>
<dbReference type="PATRIC" id="fig|1203610.3.peg.451"/>
<organism evidence="2 3">
    <name type="scientific">Parabacteroides gordonii MS-1 = DSM 23371</name>
    <dbReference type="NCBI Taxonomy" id="1203610"/>
    <lineage>
        <taxon>Bacteria</taxon>
        <taxon>Pseudomonadati</taxon>
        <taxon>Bacteroidota</taxon>
        <taxon>Bacteroidia</taxon>
        <taxon>Bacteroidales</taxon>
        <taxon>Tannerellaceae</taxon>
        <taxon>Parabacteroides</taxon>
    </lineage>
</organism>
<keyword evidence="3" id="KW-1185">Reference proteome</keyword>
<accession>A0A0F5JSG9</accession>
<protein>
    <recommendedName>
        <fullName evidence="4">SusD/RagB family nutrient-binding outer membrane lipoprotein</fullName>
    </recommendedName>
</protein>
<dbReference type="InterPro" id="IPR011990">
    <property type="entry name" value="TPR-like_helical_dom_sf"/>
</dbReference>
<sequence>MKNVKILAACSLLLLGVSSCDLTGLNENPNKPSNDVDYNMNEPRLLGTVRGGKIIDGDVEQRLKALQVDLYSQMLVDGGGWSTANYVQNDGWNLVIWEQYLKQLASLNIVIRDLSAREDADSYANTIAFARIWRVYVHSMASDLFGPMPFPKPSDDAEANPPYREMEDIYTEYFTELDEAPKMFTSGAKSIFTDKSNDIVYQCDNEAWKRFANSLRLRLALRVSEVAPDVCKAQAQAAINADGGLISSSRQNAYMPPKADGSWGQDYNYVMFQITWGGPLSMSKSFEKLVTNIGGVAWPDGVENTTPTLNGDPAIPVSSVHPAKVDPRAPKIFQPSITGGNWQGLPYGARSEEQNKGEYVVKNYAELGYLVKDGGKYNSRPYDVFLYEEVCFLKAELFARGILSGDAKHEYEEGVRSSFEKWGVGSEADAYLASTEKNLAGTSAKYDDQAGAGNTALEKIITQKYIAGTPDLSWEGWSDKRRLNLPRLDVAIYRDETVYGGYSKDIKDPKNFIKRIKYPVKESLVNKDEYNRGVQMLGGKDNVAANLWWDKNANYCTSAE</sequence>
<dbReference type="Gene3D" id="1.25.40.390">
    <property type="match status" value="1"/>
</dbReference>
<evidence type="ECO:0000256" key="1">
    <source>
        <dbReference type="SAM" id="SignalP"/>
    </source>
</evidence>
<dbReference type="PROSITE" id="PS51257">
    <property type="entry name" value="PROKAR_LIPOPROTEIN"/>
    <property type="match status" value="1"/>
</dbReference>
<dbReference type="Pfam" id="PF12741">
    <property type="entry name" value="SusD-like"/>
    <property type="match status" value="2"/>
</dbReference>
<dbReference type="STRING" id="1203610.HMPREF1536_00431"/>
<keyword evidence="1" id="KW-0732">Signal</keyword>
<comment type="caution">
    <text evidence="2">The sequence shown here is derived from an EMBL/GenBank/DDBJ whole genome shotgun (WGS) entry which is preliminary data.</text>
</comment>
<evidence type="ECO:0000313" key="2">
    <source>
        <dbReference type="EMBL" id="KKB60550.1"/>
    </source>
</evidence>
<dbReference type="HOGENOM" id="CLU_025928_1_0_10"/>